<keyword evidence="3" id="KW-1133">Transmembrane helix</keyword>
<feature type="coiled-coil region" evidence="2">
    <location>
        <begin position="380"/>
        <end position="439"/>
    </location>
</feature>
<keyword evidence="6" id="KW-1185">Reference proteome</keyword>
<keyword evidence="3" id="KW-0472">Membrane</keyword>
<keyword evidence="3" id="KW-0812">Transmembrane</keyword>
<organism evidence="5 6">
    <name type="scientific">Edaphochlamys debaryana</name>
    <dbReference type="NCBI Taxonomy" id="47281"/>
    <lineage>
        <taxon>Eukaryota</taxon>
        <taxon>Viridiplantae</taxon>
        <taxon>Chlorophyta</taxon>
        <taxon>core chlorophytes</taxon>
        <taxon>Chlorophyceae</taxon>
        <taxon>CS clade</taxon>
        <taxon>Chlamydomonadales</taxon>
        <taxon>Chlamydomonadales incertae sedis</taxon>
        <taxon>Edaphochlamys</taxon>
    </lineage>
</organism>
<dbReference type="Pfam" id="PF00735">
    <property type="entry name" value="Septin"/>
    <property type="match status" value="1"/>
</dbReference>
<keyword evidence="1" id="KW-0547">Nucleotide-binding</keyword>
<reference evidence="5" key="1">
    <citation type="journal article" date="2020" name="bioRxiv">
        <title>Comparative genomics of Chlamydomonas.</title>
        <authorList>
            <person name="Craig R.J."/>
            <person name="Hasan A.R."/>
            <person name="Ness R.W."/>
            <person name="Keightley P.D."/>
        </authorList>
    </citation>
    <scope>NUCLEOTIDE SEQUENCE</scope>
    <source>
        <strain evidence="5">CCAP 11/70</strain>
    </source>
</reference>
<keyword evidence="2" id="KW-0175">Coiled coil</keyword>
<evidence type="ECO:0000256" key="3">
    <source>
        <dbReference type="SAM" id="Phobius"/>
    </source>
</evidence>
<comment type="caution">
    <text evidence="5">The sequence shown here is derived from an EMBL/GenBank/DDBJ whole genome shotgun (WGS) entry which is preliminary data.</text>
</comment>
<sequence>MVGASLPATAITPAASATDRTDASGGARFTCQPSSAGLVARGPDAEMLGRFASRARPAMAPLHLNLIIVGDTGLGKSTFIHKTAVQLGIDPADIRLPDNAGTPLEQFRQRPESLRTTLPDVPMPEARRTLKLSFQDTPGSGDVLDQRDHVRMILRHVLARMEQDAGIAQPAVLRQNLGMLQNTVTAVLYFRPAAPPIDLEYMAVLSQVVPVLPVIAKADCHVVEELEQHRTQVLEKLAGRKDKDGKLAPVHTYRFSDAALEALGLAAPADKARLAVPCIMSSRRLSEMEGEDGRVVRVPVRDYAWGSAVALEREHSDTVLLQQLLMEDVETVLMDVSDRLQDMHGHYLELARRLQAPAGLAVLGALVEELVRPYESRLEETAVRAAREEAERQRRAAEERLQQQELESRRLMAQAQVVLDRLQGEKQAVEAERDRAREQARAGPWVGGGVVALAGVFLNVLWRVCR</sequence>
<dbReference type="GO" id="GO:0005525">
    <property type="term" value="F:GTP binding"/>
    <property type="evidence" value="ECO:0007669"/>
    <property type="project" value="UniProtKB-KW"/>
</dbReference>
<dbReference type="InterPro" id="IPR030379">
    <property type="entry name" value="G_SEPTIN_dom"/>
</dbReference>
<proteinExistence type="inferred from homology"/>
<evidence type="ECO:0000256" key="1">
    <source>
        <dbReference type="RuleBase" id="RU004560"/>
    </source>
</evidence>
<feature type="domain" description="Septin-type G" evidence="4">
    <location>
        <begin position="60"/>
        <end position="352"/>
    </location>
</feature>
<evidence type="ECO:0000259" key="4">
    <source>
        <dbReference type="PROSITE" id="PS51719"/>
    </source>
</evidence>
<dbReference type="InterPro" id="IPR027417">
    <property type="entry name" value="P-loop_NTPase"/>
</dbReference>
<dbReference type="OrthoDB" id="552494at2759"/>
<feature type="transmembrane region" description="Helical" evidence="3">
    <location>
        <begin position="442"/>
        <end position="462"/>
    </location>
</feature>
<dbReference type="Proteomes" id="UP000612055">
    <property type="component" value="Unassembled WGS sequence"/>
</dbReference>
<evidence type="ECO:0000256" key="2">
    <source>
        <dbReference type="SAM" id="Coils"/>
    </source>
</evidence>
<dbReference type="Gene3D" id="3.40.50.300">
    <property type="entry name" value="P-loop containing nucleotide triphosphate hydrolases"/>
    <property type="match status" value="1"/>
</dbReference>
<evidence type="ECO:0000313" key="5">
    <source>
        <dbReference type="EMBL" id="KAG2497323.1"/>
    </source>
</evidence>
<name>A0A836C317_9CHLO</name>
<dbReference type="PANTHER" id="PTHR18884">
    <property type="entry name" value="SEPTIN"/>
    <property type="match status" value="1"/>
</dbReference>
<dbReference type="PROSITE" id="PS51719">
    <property type="entry name" value="G_SEPTIN"/>
    <property type="match status" value="1"/>
</dbReference>
<evidence type="ECO:0000313" key="6">
    <source>
        <dbReference type="Proteomes" id="UP000612055"/>
    </source>
</evidence>
<protein>
    <recommendedName>
        <fullName evidence="4">Septin-type G domain-containing protein</fullName>
    </recommendedName>
</protein>
<keyword evidence="1" id="KW-0342">GTP-binding</keyword>
<dbReference type="SUPFAM" id="SSF52540">
    <property type="entry name" value="P-loop containing nucleoside triphosphate hydrolases"/>
    <property type="match status" value="1"/>
</dbReference>
<gene>
    <name evidence="5" type="ORF">HYH03_004488</name>
</gene>
<dbReference type="EMBL" id="JAEHOE010000014">
    <property type="protein sequence ID" value="KAG2497323.1"/>
    <property type="molecule type" value="Genomic_DNA"/>
</dbReference>
<dbReference type="AlphaFoldDB" id="A0A836C317"/>
<comment type="similarity">
    <text evidence="1">Belongs to the TRAFAC class TrmE-Era-EngA-EngB-Septin-like GTPase superfamily. Septin GTPase family.</text>
</comment>
<accession>A0A836C317</accession>